<comment type="caution">
    <text evidence="2">The sequence shown here is derived from an EMBL/GenBank/DDBJ whole genome shotgun (WGS) entry which is preliminary data.</text>
</comment>
<protein>
    <submittedName>
        <fullName evidence="2">Uncharacterized protein</fullName>
    </submittedName>
</protein>
<evidence type="ECO:0000256" key="1">
    <source>
        <dbReference type="SAM" id="MobiDB-lite"/>
    </source>
</evidence>
<feature type="compositionally biased region" description="Low complexity" evidence="1">
    <location>
        <begin position="74"/>
        <end position="85"/>
    </location>
</feature>
<feature type="region of interest" description="Disordered" evidence="1">
    <location>
        <begin position="73"/>
        <end position="94"/>
    </location>
</feature>
<keyword evidence="3" id="KW-1185">Reference proteome</keyword>
<proteinExistence type="predicted"/>
<reference evidence="2 3" key="1">
    <citation type="journal article" date="2020" name="Mol. Plant">
        <title>The Chromosome-Based Rubber Tree Genome Provides New Insights into Spurge Genome Evolution and Rubber Biosynthesis.</title>
        <authorList>
            <person name="Liu J."/>
            <person name="Shi C."/>
            <person name="Shi C.C."/>
            <person name="Li W."/>
            <person name="Zhang Q.J."/>
            <person name="Zhang Y."/>
            <person name="Li K."/>
            <person name="Lu H.F."/>
            <person name="Shi C."/>
            <person name="Zhu S.T."/>
            <person name="Xiao Z.Y."/>
            <person name="Nan H."/>
            <person name="Yue Y."/>
            <person name="Zhu X.G."/>
            <person name="Wu Y."/>
            <person name="Hong X.N."/>
            <person name="Fan G.Y."/>
            <person name="Tong Y."/>
            <person name="Zhang D."/>
            <person name="Mao C.L."/>
            <person name="Liu Y.L."/>
            <person name="Hao S.J."/>
            <person name="Liu W.Q."/>
            <person name="Lv M.Q."/>
            <person name="Zhang H.B."/>
            <person name="Liu Y."/>
            <person name="Hu-Tang G.R."/>
            <person name="Wang J.P."/>
            <person name="Wang J.H."/>
            <person name="Sun Y.H."/>
            <person name="Ni S.B."/>
            <person name="Chen W.B."/>
            <person name="Zhang X.C."/>
            <person name="Jiao Y.N."/>
            <person name="Eichler E.E."/>
            <person name="Li G.H."/>
            <person name="Liu X."/>
            <person name="Gao L.Z."/>
        </authorList>
    </citation>
    <scope>NUCLEOTIDE SEQUENCE [LARGE SCALE GENOMIC DNA]</scope>
    <source>
        <strain evidence="3">cv. GT1</strain>
        <tissue evidence="2">Leaf</tissue>
    </source>
</reference>
<gene>
    <name evidence="2" type="ORF">GH714_037342</name>
</gene>
<name>A0A6A6KX35_HEVBR</name>
<dbReference type="Proteomes" id="UP000467840">
    <property type="component" value="Chromosome 13"/>
</dbReference>
<evidence type="ECO:0000313" key="3">
    <source>
        <dbReference type="Proteomes" id="UP000467840"/>
    </source>
</evidence>
<organism evidence="2 3">
    <name type="scientific">Hevea brasiliensis</name>
    <name type="common">Para rubber tree</name>
    <name type="synonym">Siphonia brasiliensis</name>
    <dbReference type="NCBI Taxonomy" id="3981"/>
    <lineage>
        <taxon>Eukaryota</taxon>
        <taxon>Viridiplantae</taxon>
        <taxon>Streptophyta</taxon>
        <taxon>Embryophyta</taxon>
        <taxon>Tracheophyta</taxon>
        <taxon>Spermatophyta</taxon>
        <taxon>Magnoliopsida</taxon>
        <taxon>eudicotyledons</taxon>
        <taxon>Gunneridae</taxon>
        <taxon>Pentapetalae</taxon>
        <taxon>rosids</taxon>
        <taxon>fabids</taxon>
        <taxon>Malpighiales</taxon>
        <taxon>Euphorbiaceae</taxon>
        <taxon>Crotonoideae</taxon>
        <taxon>Micrandreae</taxon>
        <taxon>Hevea</taxon>
    </lineage>
</organism>
<accession>A0A6A6KX35</accession>
<evidence type="ECO:0000313" key="2">
    <source>
        <dbReference type="EMBL" id="KAF2293124.1"/>
    </source>
</evidence>
<dbReference type="AlphaFoldDB" id="A0A6A6KX35"/>
<dbReference type="EMBL" id="JAAGAX010000014">
    <property type="protein sequence ID" value="KAF2293124.1"/>
    <property type="molecule type" value="Genomic_DNA"/>
</dbReference>
<sequence>MMSETIPSSSEWFPFHEQTSIHGQAEPYSSSLGFSDATIVTTTTTTPIGASDHSLVLSPTCSTTATAPLTPKYQMQQQEQQPLQQQHHDHQQSLHQEQKYMVSSLEDFYFRGPRDIGTTTAGNNLEIPDEILIMDDFPLYELARESLYNENMNVTSS</sequence>